<evidence type="ECO:0008006" key="3">
    <source>
        <dbReference type="Google" id="ProtNLM"/>
    </source>
</evidence>
<evidence type="ECO:0000313" key="1">
    <source>
        <dbReference type="EMBL" id="MBB6392062.1"/>
    </source>
</evidence>
<organism evidence="1 2">
    <name type="scientific">Microbacterium thalassium</name>
    <dbReference type="NCBI Taxonomy" id="362649"/>
    <lineage>
        <taxon>Bacteria</taxon>
        <taxon>Bacillati</taxon>
        <taxon>Actinomycetota</taxon>
        <taxon>Actinomycetes</taxon>
        <taxon>Micrococcales</taxon>
        <taxon>Microbacteriaceae</taxon>
        <taxon>Microbacterium</taxon>
    </lineage>
</organism>
<dbReference type="EMBL" id="JACHML010000001">
    <property type="protein sequence ID" value="MBB6392062.1"/>
    <property type="molecule type" value="Genomic_DNA"/>
</dbReference>
<name>A0A7X0FS30_9MICO</name>
<protein>
    <recommendedName>
        <fullName evidence="3">V-type ATPase subunit</fullName>
    </recommendedName>
</protein>
<dbReference type="RefSeq" id="WP_184751163.1">
    <property type="nucleotide sequence ID" value="NZ_BAAAJR010000009.1"/>
</dbReference>
<dbReference type="Proteomes" id="UP000537775">
    <property type="component" value="Unassembled WGS sequence"/>
</dbReference>
<gene>
    <name evidence="1" type="ORF">HD594_002375</name>
</gene>
<reference evidence="1 2" key="1">
    <citation type="submission" date="2020-08" db="EMBL/GenBank/DDBJ databases">
        <title>Sequencing the genomes of 1000 actinobacteria strains.</title>
        <authorList>
            <person name="Klenk H.-P."/>
        </authorList>
    </citation>
    <scope>NUCLEOTIDE SEQUENCE [LARGE SCALE GENOMIC DNA]</scope>
    <source>
        <strain evidence="1 2">DSM 12511</strain>
    </source>
</reference>
<proteinExistence type="predicted"/>
<evidence type="ECO:0000313" key="2">
    <source>
        <dbReference type="Proteomes" id="UP000537775"/>
    </source>
</evidence>
<dbReference type="AlphaFoldDB" id="A0A7X0FS30"/>
<keyword evidence="2" id="KW-1185">Reference proteome</keyword>
<comment type="caution">
    <text evidence="1">The sequence shown here is derived from an EMBL/GenBank/DDBJ whole genome shotgun (WGS) entry which is preliminary data.</text>
</comment>
<accession>A0A7X0FS30</accession>
<sequence>MIGDWTAAAVRARATADRRLGTAGADAVARRPDLSAAIQALEPSLYGPRLPGADDLASAQRALGAAVVWELRVLAGWMPPAGTRLAGALAALFEYEDLVALVDALERGTPAPPRYDVGVLASAPATVWDASSPAVLRDALRHGVWGDPGPDPAAMADVLAAAVLRRLTSIAPASGSWATGALALRAARMRAVEDREPPDRFVALARSAIGDAWIARRDLAGLRTALPPSAAAALADVDDPGDLWRAEQRWRARAETDGFRLLRDSGLGPETALGAFAVLRCDALRVAEALASADAGGGELLDVVA</sequence>